<accession>A0A2S5VWG4</accession>
<evidence type="ECO:0000256" key="1">
    <source>
        <dbReference type="SAM" id="MobiDB-lite"/>
    </source>
</evidence>
<comment type="caution">
    <text evidence="3">The sequence shown here is derived from an EMBL/GenBank/DDBJ whole genome shotgun (WGS) entry which is preliminary data.</text>
</comment>
<dbReference type="Pfam" id="PF19950">
    <property type="entry name" value="DUF6412"/>
    <property type="match status" value="1"/>
</dbReference>
<dbReference type="EMBL" id="PSXY01000004">
    <property type="protein sequence ID" value="PPF70053.1"/>
    <property type="molecule type" value="Genomic_DNA"/>
</dbReference>
<proteinExistence type="predicted"/>
<name>A0A2S5VWG4_9MICO</name>
<protein>
    <submittedName>
        <fullName evidence="3">Uncharacterized protein</fullName>
    </submittedName>
</protein>
<organism evidence="3 4">
    <name type="scientific">Clavibacter michiganensis</name>
    <dbReference type="NCBI Taxonomy" id="28447"/>
    <lineage>
        <taxon>Bacteria</taxon>
        <taxon>Bacillati</taxon>
        <taxon>Actinomycetota</taxon>
        <taxon>Actinomycetes</taxon>
        <taxon>Micrococcales</taxon>
        <taxon>Microbacteriaceae</taxon>
        <taxon>Clavibacter</taxon>
    </lineage>
</organism>
<keyword evidence="2" id="KW-0472">Membrane</keyword>
<keyword evidence="2" id="KW-1133">Transmembrane helix</keyword>
<evidence type="ECO:0000313" key="3">
    <source>
        <dbReference type="EMBL" id="PPF70053.1"/>
    </source>
</evidence>
<dbReference type="AlphaFoldDB" id="A0A2S5VWG4"/>
<reference evidence="3 4" key="1">
    <citation type="submission" date="2018-02" db="EMBL/GenBank/DDBJ databases">
        <title>Bacteriophage NCPPB3778 and a type I-E CRISPR drive the evolution of the US Biological Select Agent, Rathayibacter toxicus.</title>
        <authorList>
            <person name="Davis E.W.II."/>
            <person name="Tabima J.F."/>
            <person name="Weisberg A.J."/>
            <person name="Lopes L.D."/>
            <person name="Wiseman M.S."/>
            <person name="Wiseman M.S."/>
            <person name="Pupko T."/>
            <person name="Belcher M.S."/>
            <person name="Sechler A.J."/>
            <person name="Tancos M.A."/>
            <person name="Schroeder B.K."/>
            <person name="Murray T.D."/>
            <person name="Luster D.G."/>
            <person name="Schneider W.L."/>
            <person name="Rogers E."/>
            <person name="Andreote F.D."/>
            <person name="Grunwald N.J."/>
            <person name="Putnam M.L."/>
            <person name="Chang J.H."/>
        </authorList>
    </citation>
    <scope>NUCLEOTIDE SEQUENCE [LARGE SCALE GENOMIC DNA]</scope>
    <source>
        <strain evidence="3 4">AY1B3</strain>
    </source>
</reference>
<feature type="region of interest" description="Disordered" evidence="1">
    <location>
        <begin position="64"/>
        <end position="103"/>
    </location>
</feature>
<keyword evidence="2" id="KW-0812">Transmembrane</keyword>
<dbReference type="InterPro" id="IPR045635">
    <property type="entry name" value="DUF6412"/>
</dbReference>
<dbReference type="OrthoDB" id="5119829at2"/>
<sequence>MLPSSMPLVLEALGRVLALLGDVVLGGAGVAPAVLLAALVGAASAASVAAAVALVRVAAARGLLGRGAPPRRPDEDVDLPVLVSSSDPDADGHERSRAPGRAMRVVVPAPLPAA</sequence>
<dbReference type="Proteomes" id="UP000239241">
    <property type="component" value="Unassembled WGS sequence"/>
</dbReference>
<feature type="transmembrane region" description="Helical" evidence="2">
    <location>
        <begin position="36"/>
        <end position="59"/>
    </location>
</feature>
<evidence type="ECO:0000313" key="4">
    <source>
        <dbReference type="Proteomes" id="UP000239241"/>
    </source>
</evidence>
<gene>
    <name evidence="3" type="ORF">C5E16_03835</name>
</gene>
<evidence type="ECO:0000256" key="2">
    <source>
        <dbReference type="SAM" id="Phobius"/>
    </source>
</evidence>